<feature type="domain" description="Potassium channel" evidence="2">
    <location>
        <begin position="185"/>
        <end position="234"/>
    </location>
</feature>
<keyword evidence="4" id="KW-1185">Reference proteome</keyword>
<proteinExistence type="predicted"/>
<dbReference type="eggNOG" id="ENOG5032Y28">
    <property type="taxonomic scope" value="Bacteria"/>
</dbReference>
<feature type="transmembrane region" description="Helical" evidence="1">
    <location>
        <begin position="82"/>
        <end position="100"/>
    </location>
</feature>
<accession>U5DKD2</accession>
<dbReference type="AlphaFoldDB" id="U5DKD2"/>
<feature type="transmembrane region" description="Helical" evidence="1">
    <location>
        <begin position="112"/>
        <end position="137"/>
    </location>
</feature>
<name>U5DKD2_9CHRO</name>
<dbReference type="InParanoid" id="U5DKD2"/>
<dbReference type="InterPro" id="IPR013099">
    <property type="entry name" value="K_chnl_dom"/>
</dbReference>
<evidence type="ECO:0000313" key="3">
    <source>
        <dbReference type="EMBL" id="ERN41377.1"/>
    </source>
</evidence>
<evidence type="ECO:0000256" key="1">
    <source>
        <dbReference type="SAM" id="Phobius"/>
    </source>
</evidence>
<keyword evidence="1" id="KW-0472">Membrane</keyword>
<feature type="transmembrane region" description="Helical" evidence="1">
    <location>
        <begin position="214"/>
        <end position="236"/>
    </location>
</feature>
<feature type="transmembrane region" description="Helical" evidence="1">
    <location>
        <begin position="149"/>
        <end position="168"/>
    </location>
</feature>
<dbReference type="Proteomes" id="UP000016960">
    <property type="component" value="Unassembled WGS sequence"/>
</dbReference>
<reference evidence="3 4" key="1">
    <citation type="submission" date="2013-05" db="EMBL/GenBank/DDBJ databases">
        <title>Draft genome sequence of Rubidibacter lacunae KORDI 51-2.</title>
        <authorList>
            <person name="Choi D.H."/>
            <person name="Noh J.H."/>
            <person name="Kwon K.-K."/>
            <person name="Lee J.-H."/>
            <person name="Ryu J.-Y."/>
        </authorList>
    </citation>
    <scope>NUCLEOTIDE SEQUENCE [LARGE SCALE GENOMIC DNA]</scope>
    <source>
        <strain evidence="3 4">KORDI 51-2</strain>
    </source>
</reference>
<dbReference type="Pfam" id="PF07885">
    <property type="entry name" value="Ion_trans_2"/>
    <property type="match status" value="1"/>
</dbReference>
<keyword evidence="1" id="KW-1133">Transmembrane helix</keyword>
<evidence type="ECO:0000313" key="4">
    <source>
        <dbReference type="Proteomes" id="UP000016960"/>
    </source>
</evidence>
<dbReference type="SUPFAM" id="SSF81324">
    <property type="entry name" value="Voltage-gated potassium channels"/>
    <property type="match status" value="1"/>
</dbReference>
<sequence length="241" mass="26030">MNRKAIAPPTKKVVPTNPLSVVKWGVSLLATNPYNRLLLALIVFIVTHPMTSDSTSLLFFNAITILIVALSINSGRLKRRGAVFYALLAIGAFIGQIMLGDPTTPDIDGGTVALTVGLLVNATFLAVSVISFTRYIFTETRVSADTIKGGLCGYILLGLTWALIYQTFALWNPDAFLMSCTDCKLNVMYFSFTTLTTLGYGDISPVDPTVQVLASLQAIVGIMYPSIFISRLVGLYSKSDA</sequence>
<keyword evidence="1" id="KW-0812">Transmembrane</keyword>
<evidence type="ECO:0000259" key="2">
    <source>
        <dbReference type="Pfam" id="PF07885"/>
    </source>
</evidence>
<dbReference type="RefSeq" id="WP_022606886.1">
    <property type="nucleotide sequence ID" value="NZ_ASSJ01000049.1"/>
</dbReference>
<comment type="caution">
    <text evidence="3">The sequence shown here is derived from an EMBL/GenBank/DDBJ whole genome shotgun (WGS) entry which is preliminary data.</text>
</comment>
<feature type="transmembrane region" description="Helical" evidence="1">
    <location>
        <begin position="57"/>
        <end position="75"/>
    </location>
</feature>
<dbReference type="EMBL" id="ASSJ01000049">
    <property type="protein sequence ID" value="ERN41377.1"/>
    <property type="molecule type" value="Genomic_DNA"/>
</dbReference>
<dbReference type="OrthoDB" id="9813518at2"/>
<feature type="transmembrane region" description="Helical" evidence="1">
    <location>
        <begin position="21"/>
        <end position="45"/>
    </location>
</feature>
<gene>
    <name evidence="3" type="ORF">KR51_00019450</name>
</gene>
<protein>
    <submittedName>
        <fullName evidence="3">Ion channel</fullName>
    </submittedName>
</protein>
<dbReference type="Gene3D" id="1.10.287.70">
    <property type="match status" value="1"/>
</dbReference>
<dbReference type="STRING" id="582515.KR51_00019450"/>
<organism evidence="3 4">
    <name type="scientific">Rubidibacter lacunae KORDI 51-2</name>
    <dbReference type="NCBI Taxonomy" id="582515"/>
    <lineage>
        <taxon>Bacteria</taxon>
        <taxon>Bacillati</taxon>
        <taxon>Cyanobacteriota</taxon>
        <taxon>Cyanophyceae</taxon>
        <taxon>Oscillatoriophycideae</taxon>
        <taxon>Chroococcales</taxon>
        <taxon>Aphanothecaceae</taxon>
        <taxon>Rubidibacter</taxon>
    </lineage>
</organism>